<feature type="compositionally biased region" description="Polar residues" evidence="1">
    <location>
        <begin position="81"/>
        <end position="92"/>
    </location>
</feature>
<keyword evidence="2" id="KW-0812">Transmembrane</keyword>
<feature type="region of interest" description="Disordered" evidence="1">
    <location>
        <begin position="48"/>
        <end position="92"/>
    </location>
</feature>
<keyword evidence="2" id="KW-1133">Transmembrane helix</keyword>
<evidence type="ECO:0000313" key="3">
    <source>
        <dbReference type="EMBL" id="JAG75781.1"/>
    </source>
</evidence>
<organism evidence="3">
    <name type="scientific">Fopius arisanus</name>
    <dbReference type="NCBI Taxonomy" id="64838"/>
    <lineage>
        <taxon>Eukaryota</taxon>
        <taxon>Metazoa</taxon>
        <taxon>Ecdysozoa</taxon>
        <taxon>Arthropoda</taxon>
        <taxon>Hexapoda</taxon>
        <taxon>Insecta</taxon>
        <taxon>Pterygota</taxon>
        <taxon>Neoptera</taxon>
        <taxon>Endopterygota</taxon>
        <taxon>Hymenoptera</taxon>
        <taxon>Apocrita</taxon>
        <taxon>Ichneumonoidea</taxon>
        <taxon>Braconidae</taxon>
        <taxon>Opiinae</taxon>
        <taxon>Fopius</taxon>
    </lineage>
</organism>
<evidence type="ECO:0000256" key="2">
    <source>
        <dbReference type="SAM" id="Phobius"/>
    </source>
</evidence>
<gene>
    <name evidence="3" type="primary">Cxadr</name>
    <name evidence="3" type="ORF">g.51836</name>
</gene>
<protein>
    <submittedName>
        <fullName evidence="3">Cxadr protein</fullName>
    </submittedName>
</protein>
<name>A0A0C9QQL7_9HYME</name>
<keyword evidence="2" id="KW-0472">Membrane</keyword>
<reference evidence="3" key="1">
    <citation type="submission" date="2015-01" db="EMBL/GenBank/DDBJ databases">
        <title>Transcriptome Assembly of Fopius arisanus.</title>
        <authorList>
            <person name="Geib S."/>
        </authorList>
    </citation>
    <scope>NUCLEOTIDE SEQUENCE</scope>
</reference>
<dbReference type="EMBL" id="GBYB01006014">
    <property type="protein sequence ID" value="JAG75781.1"/>
    <property type="molecule type" value="Transcribed_RNA"/>
</dbReference>
<feature type="transmembrane region" description="Helical" evidence="2">
    <location>
        <begin position="20"/>
        <end position="41"/>
    </location>
</feature>
<feature type="compositionally biased region" description="Basic and acidic residues" evidence="1">
    <location>
        <begin position="48"/>
        <end position="58"/>
    </location>
</feature>
<dbReference type="AlphaFoldDB" id="A0A0C9QQL7"/>
<proteinExistence type="predicted"/>
<feature type="compositionally biased region" description="Polar residues" evidence="1">
    <location>
        <begin position="62"/>
        <end position="73"/>
    </location>
</feature>
<accession>A0A0C9QQL7</accession>
<feature type="non-terminal residue" evidence="3">
    <location>
        <position position="1"/>
    </location>
</feature>
<sequence length="153" mass="17210">GYTECLRQVEYSQRTAWTTMGIIGAVLVPAVVLIAAVYFCLHKERKRESSTRSWHFSDRGSGPSSLSRQTTPVKSFERAVSPQSDNSTIASSSLTKRRLYDKVYYTHEPLPNKPDVEFEEKDWDLKDSPSPTESDSTNNSTRKTASPSKESDV</sequence>
<feature type="compositionally biased region" description="Polar residues" evidence="1">
    <location>
        <begin position="129"/>
        <end position="153"/>
    </location>
</feature>
<feature type="region of interest" description="Disordered" evidence="1">
    <location>
        <begin position="107"/>
        <end position="153"/>
    </location>
</feature>
<evidence type="ECO:0000256" key="1">
    <source>
        <dbReference type="SAM" id="MobiDB-lite"/>
    </source>
</evidence>